<dbReference type="Proteomes" id="UP000215914">
    <property type="component" value="Unassembled WGS sequence"/>
</dbReference>
<reference evidence="2" key="1">
    <citation type="journal article" date="2017" name="Nature">
        <title>The sunflower genome provides insights into oil metabolism, flowering and Asterid evolution.</title>
        <authorList>
            <person name="Badouin H."/>
            <person name="Gouzy J."/>
            <person name="Grassa C.J."/>
            <person name="Murat F."/>
            <person name="Staton S.E."/>
            <person name="Cottret L."/>
            <person name="Lelandais-Briere C."/>
            <person name="Owens G.L."/>
            <person name="Carrere S."/>
            <person name="Mayjonade B."/>
            <person name="Legrand L."/>
            <person name="Gill N."/>
            <person name="Kane N.C."/>
            <person name="Bowers J.E."/>
            <person name="Hubner S."/>
            <person name="Bellec A."/>
            <person name="Berard A."/>
            <person name="Berges H."/>
            <person name="Blanchet N."/>
            <person name="Boniface M.C."/>
            <person name="Brunel D."/>
            <person name="Catrice O."/>
            <person name="Chaidir N."/>
            <person name="Claudel C."/>
            <person name="Donnadieu C."/>
            <person name="Faraut T."/>
            <person name="Fievet G."/>
            <person name="Helmstetter N."/>
            <person name="King M."/>
            <person name="Knapp S.J."/>
            <person name="Lai Z."/>
            <person name="Le Paslier M.C."/>
            <person name="Lippi Y."/>
            <person name="Lorenzon L."/>
            <person name="Mandel J.R."/>
            <person name="Marage G."/>
            <person name="Marchand G."/>
            <person name="Marquand E."/>
            <person name="Bret-Mestries E."/>
            <person name="Morien E."/>
            <person name="Nambeesan S."/>
            <person name="Nguyen T."/>
            <person name="Pegot-Espagnet P."/>
            <person name="Pouilly N."/>
            <person name="Raftis F."/>
            <person name="Sallet E."/>
            <person name="Schiex T."/>
            <person name="Thomas J."/>
            <person name="Vandecasteele C."/>
            <person name="Vares D."/>
            <person name="Vear F."/>
            <person name="Vautrin S."/>
            <person name="Crespi M."/>
            <person name="Mangin B."/>
            <person name="Burke J.M."/>
            <person name="Salse J."/>
            <person name="Munos S."/>
            <person name="Vincourt P."/>
            <person name="Rieseberg L.H."/>
            <person name="Langlade N.B."/>
        </authorList>
    </citation>
    <scope>NUCLEOTIDE SEQUENCE</scope>
    <source>
        <tissue evidence="2">Leaves</tissue>
    </source>
</reference>
<protein>
    <submittedName>
        <fullName evidence="2">Uncharacterized protein</fullName>
    </submittedName>
</protein>
<dbReference type="EMBL" id="MNCJ02000331">
    <property type="protein sequence ID" value="KAF5761276.1"/>
    <property type="molecule type" value="Genomic_DNA"/>
</dbReference>
<name>A0A9K3GZW1_HELAN</name>
<feature type="compositionally biased region" description="Basic and acidic residues" evidence="1">
    <location>
        <begin position="28"/>
        <end position="40"/>
    </location>
</feature>
<accession>A0A9K3GZW1</accession>
<sequence>MLMIFLTKPSITRSNLVDQLRQHPIQSKHMESDINDERKSQNVNLTTHSEVRPV</sequence>
<dbReference type="Gramene" id="mRNA:HanXRQr2_Chr16g0763151">
    <property type="protein sequence ID" value="CDS:HanXRQr2_Chr16g0763151.1"/>
    <property type="gene ID" value="HanXRQr2_Chr16g0763151"/>
</dbReference>
<evidence type="ECO:0000256" key="1">
    <source>
        <dbReference type="SAM" id="MobiDB-lite"/>
    </source>
</evidence>
<keyword evidence="3" id="KW-1185">Reference proteome</keyword>
<comment type="caution">
    <text evidence="2">The sequence shown here is derived from an EMBL/GenBank/DDBJ whole genome shotgun (WGS) entry which is preliminary data.</text>
</comment>
<dbReference type="AlphaFoldDB" id="A0A9K3GZW1"/>
<proteinExistence type="predicted"/>
<gene>
    <name evidence="2" type="ORF">HanXRQr2_Chr16g0763151</name>
</gene>
<reference evidence="2" key="2">
    <citation type="submission" date="2020-06" db="EMBL/GenBank/DDBJ databases">
        <title>Helianthus annuus Genome sequencing and assembly Release 2.</title>
        <authorList>
            <person name="Gouzy J."/>
            <person name="Langlade N."/>
            <person name="Munos S."/>
        </authorList>
    </citation>
    <scope>NUCLEOTIDE SEQUENCE</scope>
    <source>
        <tissue evidence="2">Leaves</tissue>
    </source>
</reference>
<evidence type="ECO:0000313" key="2">
    <source>
        <dbReference type="EMBL" id="KAF5761276.1"/>
    </source>
</evidence>
<evidence type="ECO:0000313" key="3">
    <source>
        <dbReference type="Proteomes" id="UP000215914"/>
    </source>
</evidence>
<feature type="region of interest" description="Disordered" evidence="1">
    <location>
        <begin position="26"/>
        <end position="54"/>
    </location>
</feature>
<organism evidence="2 3">
    <name type="scientific">Helianthus annuus</name>
    <name type="common">Common sunflower</name>
    <dbReference type="NCBI Taxonomy" id="4232"/>
    <lineage>
        <taxon>Eukaryota</taxon>
        <taxon>Viridiplantae</taxon>
        <taxon>Streptophyta</taxon>
        <taxon>Embryophyta</taxon>
        <taxon>Tracheophyta</taxon>
        <taxon>Spermatophyta</taxon>
        <taxon>Magnoliopsida</taxon>
        <taxon>eudicotyledons</taxon>
        <taxon>Gunneridae</taxon>
        <taxon>Pentapetalae</taxon>
        <taxon>asterids</taxon>
        <taxon>campanulids</taxon>
        <taxon>Asterales</taxon>
        <taxon>Asteraceae</taxon>
        <taxon>Asteroideae</taxon>
        <taxon>Heliantheae alliance</taxon>
        <taxon>Heliantheae</taxon>
        <taxon>Helianthus</taxon>
    </lineage>
</organism>